<reference evidence="1 2" key="1">
    <citation type="submission" date="2019-06" db="EMBL/GenBank/DDBJ databases">
        <title>Draft genome of Aliikangiella marina GYP-15.</title>
        <authorList>
            <person name="Wang G."/>
        </authorList>
    </citation>
    <scope>NUCLEOTIDE SEQUENCE [LARGE SCALE GENOMIC DNA]</scope>
    <source>
        <strain evidence="1 2">GYP-15</strain>
    </source>
</reference>
<comment type="caution">
    <text evidence="1">The sequence shown here is derived from an EMBL/GenBank/DDBJ whole genome shotgun (WGS) entry which is preliminary data.</text>
</comment>
<accession>A0A545THQ9</accession>
<gene>
    <name evidence="1" type="ORF">FLL45_01645</name>
</gene>
<name>A0A545THQ9_9GAMM</name>
<proteinExistence type="predicted"/>
<evidence type="ECO:0000313" key="1">
    <source>
        <dbReference type="EMBL" id="TQV76691.1"/>
    </source>
</evidence>
<dbReference type="RefSeq" id="WP_142888051.1">
    <property type="nucleotide sequence ID" value="NZ_VIKR01000001.1"/>
</dbReference>
<organism evidence="1 2">
    <name type="scientific">Aliikangiella marina</name>
    <dbReference type="NCBI Taxonomy" id="1712262"/>
    <lineage>
        <taxon>Bacteria</taxon>
        <taxon>Pseudomonadati</taxon>
        <taxon>Pseudomonadota</taxon>
        <taxon>Gammaproteobacteria</taxon>
        <taxon>Oceanospirillales</taxon>
        <taxon>Pleioneaceae</taxon>
        <taxon>Aliikangiella</taxon>
    </lineage>
</organism>
<evidence type="ECO:0000313" key="2">
    <source>
        <dbReference type="Proteomes" id="UP000317839"/>
    </source>
</evidence>
<protein>
    <submittedName>
        <fullName evidence="1">Uncharacterized protein</fullName>
    </submittedName>
</protein>
<keyword evidence="2" id="KW-1185">Reference proteome</keyword>
<dbReference type="Proteomes" id="UP000317839">
    <property type="component" value="Unassembled WGS sequence"/>
</dbReference>
<sequence length="61" mass="6795">MDAQLLLDMAKARANALSFLTAEIKENETVSITGFELFALVEAIREPLEQGIDQLKQEDKS</sequence>
<dbReference type="EMBL" id="VIKR01000001">
    <property type="protein sequence ID" value="TQV76691.1"/>
    <property type="molecule type" value="Genomic_DNA"/>
</dbReference>
<dbReference type="AlphaFoldDB" id="A0A545THQ9"/>